<feature type="region of interest" description="Disordered" evidence="1">
    <location>
        <begin position="857"/>
        <end position="880"/>
    </location>
</feature>
<dbReference type="FunFam" id="1.10.510.10:FF:000778">
    <property type="entry name" value="Kinase family protein"/>
    <property type="match status" value="1"/>
</dbReference>
<gene>
    <name evidence="3" type="ORF">ACJIZ3_001912</name>
</gene>
<feature type="compositionally biased region" description="Polar residues" evidence="1">
    <location>
        <begin position="657"/>
        <end position="668"/>
    </location>
</feature>
<evidence type="ECO:0000259" key="2">
    <source>
        <dbReference type="PROSITE" id="PS50011"/>
    </source>
</evidence>
<dbReference type="InterPro" id="IPR010632">
    <property type="entry name" value="DUF1221"/>
</dbReference>
<proteinExistence type="predicted"/>
<dbReference type="SUPFAM" id="SSF56112">
    <property type="entry name" value="Protein kinase-like (PK-like)"/>
    <property type="match status" value="1"/>
</dbReference>
<organism evidence="3 4">
    <name type="scientific">Penstemon smallii</name>
    <dbReference type="NCBI Taxonomy" id="265156"/>
    <lineage>
        <taxon>Eukaryota</taxon>
        <taxon>Viridiplantae</taxon>
        <taxon>Streptophyta</taxon>
        <taxon>Embryophyta</taxon>
        <taxon>Tracheophyta</taxon>
        <taxon>Spermatophyta</taxon>
        <taxon>Magnoliopsida</taxon>
        <taxon>eudicotyledons</taxon>
        <taxon>Gunneridae</taxon>
        <taxon>Pentapetalae</taxon>
        <taxon>asterids</taxon>
        <taxon>lamiids</taxon>
        <taxon>Lamiales</taxon>
        <taxon>Plantaginaceae</taxon>
        <taxon>Cheloneae</taxon>
        <taxon>Penstemon</taxon>
    </lineage>
</organism>
<accession>A0ABD3U4Y6</accession>
<dbReference type="EMBL" id="JBJXBP010000002">
    <property type="protein sequence ID" value="KAL3844509.1"/>
    <property type="molecule type" value="Genomic_DNA"/>
</dbReference>
<dbReference type="Proteomes" id="UP001634393">
    <property type="component" value="Unassembled WGS sequence"/>
</dbReference>
<evidence type="ECO:0000313" key="4">
    <source>
        <dbReference type="Proteomes" id="UP001634393"/>
    </source>
</evidence>
<keyword evidence="4" id="KW-1185">Reference proteome</keyword>
<dbReference type="Pfam" id="PF06760">
    <property type="entry name" value="DUF1221"/>
    <property type="match status" value="1"/>
</dbReference>
<protein>
    <recommendedName>
        <fullName evidence="2">Protein kinase domain-containing protein</fullName>
    </recommendedName>
</protein>
<dbReference type="PROSITE" id="PS50011">
    <property type="entry name" value="PROTEIN_KINASE_DOM"/>
    <property type="match status" value="1"/>
</dbReference>
<reference evidence="3 4" key="1">
    <citation type="submission" date="2024-12" db="EMBL/GenBank/DDBJ databases">
        <title>The unique morphological basis and parallel evolutionary history of personate flowers in Penstemon.</title>
        <authorList>
            <person name="Depatie T.H."/>
            <person name="Wessinger C.A."/>
        </authorList>
    </citation>
    <scope>NUCLEOTIDE SEQUENCE [LARGE SCALE GENOMIC DNA]</scope>
    <source>
        <strain evidence="3">WTNN_2</strain>
        <tissue evidence="3">Leaf</tissue>
    </source>
</reference>
<comment type="caution">
    <text evidence="3">The sequence shown here is derived from an EMBL/GenBank/DDBJ whole genome shotgun (WGS) entry which is preliminary data.</text>
</comment>
<sequence>MEQFRQVGEIVGGLKALMVLNHEISINQKQCCLLFDMLELAFETISEVTRQNLRFEERYTRWKALELPMKELHKIFKEADFYIRHCLNIKDWWGKAITLHMNRDCVEFHIHNLFCCLPVVIEAIETASEISGVDQEEMQKRRITLMKKYDQDCDNPKLFQWKFGKKYLVPKSVCSRLGTVWKEDKWLLLEKIEEKKTTTLVKNEQRIGDLLLKKLNASNEKLPCSNILVGAEDYYVKRRLGSGGGRFKEIHWLGESFALRTFFGDIEPLNHEISLVLSLSHPNVLQYLCAFYDEDRKEGFLVMELMSKDLGTYIKENSSQKKRILFSIPIAVDILLQIARGMEYLHSKKIYHGDLNPSNILLKARNASTEGLFTAKVTGFGLTSVKNYAARSPKPSEIDLDIWLAPEVLAEIEHPSNKCTTKYTEKADVYSFGMLCFEILTGKIPFEDSHLQGEKMIQNIRAGVRPLFSYPSPKYLANLTRKCWQSNPNIRPTFSSICRMLRCVKKNLVINPNHGHPDSPPPLVDYCDMEAGFLKRFFGLGNENVIPVVEQIPFQMFAYRLVEMEKISGKNWDLSIDGSRVQSRASISNYDDLFLVPSDERSVCSEIIDRKNGSIVVDLRSVISEIPHRNLSPLDQRSFGSESPGKKFQTSEREHSSVTSADQSSTPIQPLKNKIDQKPKIQKLKVEVPDKTIALKVIECEENNKYISTKGTELKLESTEMVEKKLSQATGHRKLAEIPEKKILKNAQRNEKMALVSPKTCAKKLSNSKNSYEDVKKLKDPKTKSIPEISNNDSPRSLSARMKKANYSVSPASSPSRLTKTCSSAKWLIVNASKEYSSSPMSSPLNPCTRCSRLGRQTSLPSTMSPRRNKTGHVCNPCRM</sequence>
<dbReference type="InterPro" id="IPR051681">
    <property type="entry name" value="Ser/Thr_Kinases-Pseudokinases"/>
</dbReference>
<evidence type="ECO:0000313" key="3">
    <source>
        <dbReference type="EMBL" id="KAL3844509.1"/>
    </source>
</evidence>
<evidence type="ECO:0000256" key="1">
    <source>
        <dbReference type="SAM" id="MobiDB-lite"/>
    </source>
</evidence>
<feature type="compositionally biased region" description="Polar residues" evidence="1">
    <location>
        <begin position="857"/>
        <end position="866"/>
    </location>
</feature>
<dbReference type="InterPro" id="IPR001245">
    <property type="entry name" value="Ser-Thr/Tyr_kinase_cat_dom"/>
</dbReference>
<feature type="region of interest" description="Disordered" evidence="1">
    <location>
        <begin position="766"/>
        <end position="800"/>
    </location>
</feature>
<feature type="compositionally biased region" description="Polar residues" evidence="1">
    <location>
        <begin position="788"/>
        <end position="797"/>
    </location>
</feature>
<feature type="region of interest" description="Disordered" evidence="1">
    <location>
        <begin position="633"/>
        <end position="676"/>
    </location>
</feature>
<dbReference type="PANTHER" id="PTHR44329">
    <property type="entry name" value="SERINE/THREONINE-PROTEIN KINASE TNNI3K-RELATED"/>
    <property type="match status" value="1"/>
</dbReference>
<name>A0ABD3U4Y6_9LAMI</name>
<feature type="compositionally biased region" description="Basic and acidic residues" evidence="1">
    <location>
        <begin position="771"/>
        <end position="785"/>
    </location>
</feature>
<dbReference type="InterPro" id="IPR011009">
    <property type="entry name" value="Kinase-like_dom_sf"/>
</dbReference>
<feature type="domain" description="Protein kinase" evidence="2">
    <location>
        <begin position="234"/>
        <end position="510"/>
    </location>
</feature>
<dbReference type="Pfam" id="PF07714">
    <property type="entry name" value="PK_Tyr_Ser-Thr"/>
    <property type="match status" value="1"/>
</dbReference>
<dbReference type="PANTHER" id="PTHR44329:SF260">
    <property type="entry name" value="PROTEIN KINASE DOMAIN-CONTAINING PROTEIN"/>
    <property type="match status" value="1"/>
</dbReference>
<dbReference type="Gene3D" id="1.10.510.10">
    <property type="entry name" value="Transferase(Phosphotransferase) domain 1"/>
    <property type="match status" value="1"/>
</dbReference>
<dbReference type="AlphaFoldDB" id="A0ABD3U4Y6"/>
<dbReference type="InterPro" id="IPR000719">
    <property type="entry name" value="Prot_kinase_dom"/>
</dbReference>